<keyword evidence="1" id="KW-0175">Coiled coil</keyword>
<sequence>MLEKRFTRRKTRIPPPMIHATRLHVHEKLKVIERQDHKVVSRPMKASTESVCAPQSNKRGDNGSHLNSTEILSPHHNCALPRQSLHPVKAEESITSDNLNPDRKSATNCINFNSELKAQHKILTAVQNLDCYSGLRSINQTNEELQNGSIISSITNTQSDIKENGQELCRKITANGDLSIPHPSTPPPAHLNKKIFKAGVEPPKTPSGSSTITATYDSPCHSLQSEPIGENENSLSASQRIRLGLSALHTSQSSLKASQLDKESLFESGKHLGSSESESDCSSGRAFGSDVKHTAGSRRATIEPRRTSEFNILQSNASADVPSQLMSPRSLSLRRTRRRKSEMLVARLLPVTQNVNDLLSYVHELRRSETLLKLQLDHSRREVNDLKNEYSLQILRLEKEMDHIAQEKNAEVLRREQCEEDLQSLTERNVELENLMKEQKQGNVERDGAINGSKHSYQHNNSIQNDENSQLHDHILSDLTQMGSCDGSELEDLTPYGPTGRQPVFTITPPTSENLLLASVAANESHTLSCGLDEPTSTTQSEHSNTIIRPTTTFEQSSVSPKSCDLKRKSLTVPDRTAASSKRVTFSNLGDQSERKSSYDPCVHLEQRLRAFFEKNDAFRVKMAQVYAKRYSDREDILLMELSRRYGENAVASIRIDHAGGDMSQSSIKESEGEQHQPHSSSSPDAMATAKDVTSNPAHTSRKPALLRASILRPSSPPDSPCMSPHNFSLAPPSLFHGRQNAQPFSMTSTVFDEEKPVIDDFEKHCAKDKAPEENSKVNLSVELIEDVSRGVERKKSSNTPASILPAPMIEQLPNEMAEFCAETEEREPEEEVYLSTPCSIPSVEIAQNPLEIKKDIARASGNLGIGSGAQKRDPTTLEELLHSFFRKHQPGKVKSIPQLIENFTGRERQLVEHLRTEYGSFSVRQLEQHLPVFEHCQPRNAEHLSPDNKKEAEIPVMLRCVRSLAPLLVRLSVIGLILVATITIINVHESDRLLEGQTTAEVDQRQCTANVLEYDRKGNYDISRWLEIFDFHSSNSSSLRGRAQQQYDSSEAICFALEWRQNFDKVFHGPMHFSAVSDLLSLIPCSDILIVPLSHIFKAQVIDSYQYQKFGLPVVTSAQRILHEYGPWTNSLFSKCFDYVHVMAQRLNKLCFDVKSGEYFPVVGDSAKGMSVFQKLEIKAVQSQFKYVCDHFHNATQILIAELLTLQLSTLSGLYEICDDIWYNLAVQTTNLGEAFSNLNVVNVIHDSAAAYKSLVGYMLKECIFFHRERVEDSTMMGAIDDTNYDDKPQDMEWRTNMVRNSVAEDAESDAEGSCHLHPSSPCDELMSEEGLRSDSSVVVPSRWSIKENIEDSPKASGKQVQNDEERISVMKVLPQRDLTLQQTDEIDAFEDETQKLNLLETIGDNPLAGDTSVQSSLDRSDFTTAASSQDEFDLTPEEQEFVESVEAVSNGQELDVKPEEQDFVDTKEEVSNAQEFDSKLEEQNLAESVSNAHQEHGYGDFNLDDGPESCAVSTLPSYIAESVLGTKKSSIILLEAEDDEVKAESDDFGEESHALDEEDSIVVAEPREKSFIGSHRRDTHLPDMVGEAESSLAESNVVSSLLREIENDAPREEIVHEIDEFRSIYSDLLEVTAQLATQELDMRTPENRR</sequence>
<feature type="region of interest" description="Disordered" evidence="2">
    <location>
        <begin position="201"/>
        <end position="235"/>
    </location>
</feature>
<protein>
    <submittedName>
        <fullName evidence="3">AlNc14C57G4308 protein</fullName>
    </submittedName>
</protein>
<organism evidence="3">
    <name type="scientific">Albugo laibachii Nc14</name>
    <dbReference type="NCBI Taxonomy" id="890382"/>
    <lineage>
        <taxon>Eukaryota</taxon>
        <taxon>Sar</taxon>
        <taxon>Stramenopiles</taxon>
        <taxon>Oomycota</taxon>
        <taxon>Peronosporomycetes</taxon>
        <taxon>Albuginales</taxon>
        <taxon>Albuginaceae</taxon>
        <taxon>Albugo</taxon>
    </lineage>
</organism>
<feature type="region of interest" description="Disordered" evidence="2">
    <location>
        <begin position="268"/>
        <end position="300"/>
    </location>
</feature>
<feature type="compositionally biased region" description="Polar residues" evidence="2">
    <location>
        <begin position="206"/>
        <end position="235"/>
    </location>
</feature>
<reference evidence="3" key="1">
    <citation type="journal article" date="2011" name="PLoS Biol.">
        <title>Gene gain and loss during evolution of obligate parasitism in the white rust pathogen of Arabidopsis thaliana.</title>
        <authorList>
            <person name="Kemen E."/>
            <person name="Gardiner A."/>
            <person name="Schultz-Larsen T."/>
            <person name="Kemen A.C."/>
            <person name="Balmuth A.L."/>
            <person name="Robert-Seilaniantz A."/>
            <person name="Bailey K."/>
            <person name="Holub E."/>
            <person name="Studholme D.J."/>
            <person name="Maclean D."/>
            <person name="Jones J.D."/>
        </authorList>
    </citation>
    <scope>NUCLEOTIDE SEQUENCE</scope>
</reference>
<feature type="region of interest" description="Disordered" evidence="2">
    <location>
        <begin position="657"/>
        <end position="704"/>
    </location>
</feature>
<dbReference type="HOGENOM" id="CLU_242480_0_0_1"/>
<accession>F0WCC8</accession>
<proteinExistence type="predicted"/>
<evidence type="ECO:0000313" key="3">
    <source>
        <dbReference type="EMBL" id="CCA18843.1"/>
    </source>
</evidence>
<gene>
    <name evidence="3" type="primary">AlNc14C57G4308</name>
    <name evidence="3" type="ORF">ALNC14_049860</name>
</gene>
<evidence type="ECO:0000256" key="2">
    <source>
        <dbReference type="SAM" id="MobiDB-lite"/>
    </source>
</evidence>
<feature type="region of interest" description="Disordered" evidence="2">
    <location>
        <begin position="1308"/>
        <end position="1335"/>
    </location>
</feature>
<feature type="coiled-coil region" evidence="1">
    <location>
        <begin position="369"/>
        <end position="442"/>
    </location>
</feature>
<feature type="compositionally biased region" description="Low complexity" evidence="2">
    <location>
        <begin position="274"/>
        <end position="283"/>
    </location>
</feature>
<feature type="compositionally biased region" description="Polar residues" evidence="2">
    <location>
        <begin position="47"/>
        <end position="57"/>
    </location>
</feature>
<reference evidence="3" key="2">
    <citation type="submission" date="2011-02" db="EMBL/GenBank/DDBJ databases">
        <authorList>
            <person name="MacLean D."/>
        </authorList>
    </citation>
    <scope>NUCLEOTIDE SEQUENCE</scope>
</reference>
<dbReference type="EMBL" id="FR824102">
    <property type="protein sequence ID" value="CCA18843.1"/>
    <property type="molecule type" value="Genomic_DNA"/>
</dbReference>
<name>F0WCC8_9STRA</name>
<feature type="region of interest" description="Disordered" evidence="2">
    <location>
        <begin position="39"/>
        <end position="70"/>
    </location>
</feature>
<evidence type="ECO:0000256" key="1">
    <source>
        <dbReference type="SAM" id="Coils"/>
    </source>
</evidence>